<evidence type="ECO:0000313" key="6">
    <source>
        <dbReference type="Proteomes" id="UP001431209"/>
    </source>
</evidence>
<sequence>MIMIWLIALIFVSLLGYVQSQRAICTISPTNVTSFPISGQIQFQNQSGTVEEYPVLISLQLTGLPPNSVLGFHIHSSGYLGTPDGTGAGGHFNPSGAPHAYPYSQPRHVGDLGNITTSDSGTATVDFGNELIQFQGASSIIGRSVIIHELPDDGISQPTGNSGARIAQGVIGILSPSGQDPIAVADLPTNFATVELRGITSSARQFGRVTFEQQTTDIVAYIKICGLSRGQTYSVQISPYGDLRSSPGSLSVLINNLLSDANGVILQTIPGLAVLAPLSGANSVVGHTVVLTDANVYPLVGGVVGIVSSNPNNTDIVCPVEWASAVLNPTVNSTVKGSVYFRRIGGDANVQVSGQLTGLAPNTTHAFHVHEFGDLSSSDGLSTGGHYNPYGTVHGLPETIPRHIGDFGNLKADLTGTVLINSIYNGSITQGFSSFTSIIGRGLIIHALPDDGSQPNGAAGARLAQGVIGIANTQSNNLLNKAFASPNANVASFVGTCEVKGAVGNSITGRIIFSQSASGMRVRAAICGLAPNTTHGIHIHQYGDLTGSVDLIGDHFNPVINSIHAYPNQTNRHYGDMGNITAGPYNATMDSIFNLMTLNGNNSILGRTVVIHANPDDGISQPRGNAGAFIATCVVGYSTSASLDSIQCFVNNTVAVVVDDGPLSKGQIATIVVCAAIISIVLVIAVASLCYVVVTKAKPTNGGDSIDQLHSPLTSSKSMSELPEENNAIESNNV</sequence>
<accession>A0AAW2YNU1</accession>
<dbReference type="InterPro" id="IPR036423">
    <property type="entry name" value="SOD-like_Cu/Zn_dom_sf"/>
</dbReference>
<organism evidence="5 6">
    <name type="scientific">Acrasis kona</name>
    <dbReference type="NCBI Taxonomy" id="1008807"/>
    <lineage>
        <taxon>Eukaryota</taxon>
        <taxon>Discoba</taxon>
        <taxon>Heterolobosea</taxon>
        <taxon>Tetramitia</taxon>
        <taxon>Eutetramitia</taxon>
        <taxon>Acrasidae</taxon>
        <taxon>Acrasis</taxon>
    </lineage>
</organism>
<keyword evidence="2" id="KW-1133">Transmembrane helix</keyword>
<feature type="signal peptide" evidence="3">
    <location>
        <begin position="1"/>
        <end position="20"/>
    </location>
</feature>
<dbReference type="EMBL" id="JAOPGA020000506">
    <property type="protein sequence ID" value="KAL0479156.1"/>
    <property type="molecule type" value="Genomic_DNA"/>
</dbReference>
<proteinExistence type="predicted"/>
<name>A0AAW2YNU1_9EUKA</name>
<dbReference type="CDD" id="cd00305">
    <property type="entry name" value="Cu-Zn_Superoxide_Dismutase"/>
    <property type="match status" value="3"/>
</dbReference>
<keyword evidence="2" id="KW-0812">Transmembrane</keyword>
<dbReference type="InterPro" id="IPR001424">
    <property type="entry name" value="SOD_Cu_Zn_dom"/>
</dbReference>
<dbReference type="SUPFAM" id="SSF49329">
    <property type="entry name" value="Cu,Zn superoxide dismutase-like"/>
    <property type="match status" value="4"/>
</dbReference>
<dbReference type="Gene3D" id="2.60.40.200">
    <property type="entry name" value="Superoxide dismutase, copper/zinc binding domain"/>
    <property type="match status" value="3"/>
</dbReference>
<dbReference type="PRINTS" id="PR00068">
    <property type="entry name" value="CUZNDISMTASE"/>
</dbReference>
<keyword evidence="3" id="KW-0732">Signal</keyword>
<dbReference type="PANTHER" id="PTHR10003">
    <property type="entry name" value="SUPEROXIDE DISMUTASE CU-ZN -RELATED"/>
    <property type="match status" value="1"/>
</dbReference>
<dbReference type="InterPro" id="IPR024134">
    <property type="entry name" value="SOD_Cu/Zn_/chaperone"/>
</dbReference>
<feature type="transmembrane region" description="Helical" evidence="2">
    <location>
        <begin position="668"/>
        <end position="694"/>
    </location>
</feature>
<dbReference type="Pfam" id="PF00080">
    <property type="entry name" value="Sod_Cu"/>
    <property type="match status" value="3"/>
</dbReference>
<feature type="domain" description="Superoxide dismutase copper/zinc binding" evidence="4">
    <location>
        <begin position="335"/>
        <end position="468"/>
    </location>
</feature>
<feature type="region of interest" description="Disordered" evidence="1">
    <location>
        <begin position="704"/>
        <end position="734"/>
    </location>
</feature>
<feature type="chain" id="PRO_5043632486" evidence="3">
    <location>
        <begin position="21"/>
        <end position="734"/>
    </location>
</feature>
<dbReference type="GO" id="GO:0006801">
    <property type="term" value="P:superoxide metabolic process"/>
    <property type="evidence" value="ECO:0007669"/>
    <property type="project" value="InterPro"/>
</dbReference>
<dbReference type="InterPro" id="IPR018152">
    <property type="entry name" value="SOD_Cu/Zn_BS"/>
</dbReference>
<comment type="caution">
    <text evidence="5">The sequence shown here is derived from an EMBL/GenBank/DDBJ whole genome shotgun (WGS) entry which is preliminary data.</text>
</comment>
<keyword evidence="2" id="KW-0472">Membrane</keyword>
<reference evidence="5 6" key="1">
    <citation type="submission" date="2024-03" db="EMBL/GenBank/DDBJ databases">
        <title>The Acrasis kona genome and developmental transcriptomes reveal deep origins of eukaryotic multicellular pathways.</title>
        <authorList>
            <person name="Sheikh S."/>
            <person name="Fu C.-J."/>
            <person name="Brown M.W."/>
            <person name="Baldauf S.L."/>
        </authorList>
    </citation>
    <scope>NUCLEOTIDE SEQUENCE [LARGE SCALE GENOMIC DNA]</scope>
    <source>
        <strain evidence="5 6">ATCC MYA-3509</strain>
    </source>
</reference>
<evidence type="ECO:0000256" key="2">
    <source>
        <dbReference type="SAM" id="Phobius"/>
    </source>
</evidence>
<feature type="domain" description="Superoxide dismutase copper/zinc binding" evidence="4">
    <location>
        <begin position="508"/>
        <end position="635"/>
    </location>
</feature>
<feature type="domain" description="Superoxide dismutase copper/zinc binding" evidence="4">
    <location>
        <begin position="38"/>
        <end position="171"/>
    </location>
</feature>
<dbReference type="Proteomes" id="UP001431209">
    <property type="component" value="Unassembled WGS sequence"/>
</dbReference>
<evidence type="ECO:0000256" key="3">
    <source>
        <dbReference type="SAM" id="SignalP"/>
    </source>
</evidence>
<keyword evidence="6" id="KW-1185">Reference proteome</keyword>
<dbReference type="GO" id="GO:0005507">
    <property type="term" value="F:copper ion binding"/>
    <property type="evidence" value="ECO:0007669"/>
    <property type="project" value="InterPro"/>
</dbReference>
<protein>
    <submittedName>
        <fullName evidence="5">Cu-Zn superoxide dismutase</fullName>
    </submittedName>
</protein>
<dbReference type="PROSITE" id="PS00087">
    <property type="entry name" value="SOD_CU_ZN_1"/>
    <property type="match status" value="2"/>
</dbReference>
<dbReference type="AlphaFoldDB" id="A0AAW2YNU1"/>
<evidence type="ECO:0000256" key="1">
    <source>
        <dbReference type="SAM" id="MobiDB-lite"/>
    </source>
</evidence>
<evidence type="ECO:0000313" key="5">
    <source>
        <dbReference type="EMBL" id="KAL0479156.1"/>
    </source>
</evidence>
<gene>
    <name evidence="5" type="ORF">AKO1_007987</name>
</gene>
<evidence type="ECO:0000259" key="4">
    <source>
        <dbReference type="Pfam" id="PF00080"/>
    </source>
</evidence>